<sequence>RDLPDVPGVEPSVGLYRRAIHVGNECGSGDDMASHGDGTCRPDQDTGGRPSRHRDCSDTGAVPAGPMAPAGAAATHRGPP</sequence>
<dbReference type="EMBL" id="GBEZ01009896">
    <property type="protein sequence ID" value="JAC75726.1"/>
    <property type="molecule type" value="Transcribed_RNA"/>
</dbReference>
<gene>
    <name evidence="2" type="ORF">TSPGSL018_22235</name>
</gene>
<feature type="non-terminal residue" evidence="2">
    <location>
        <position position="1"/>
    </location>
</feature>
<name>A0A061RYU8_9CHLO</name>
<feature type="compositionally biased region" description="Low complexity" evidence="1">
    <location>
        <begin position="60"/>
        <end position="80"/>
    </location>
</feature>
<feature type="region of interest" description="Disordered" evidence="1">
    <location>
        <begin position="25"/>
        <end position="80"/>
    </location>
</feature>
<organism evidence="2">
    <name type="scientific">Tetraselmis sp. GSL018</name>
    <dbReference type="NCBI Taxonomy" id="582737"/>
    <lineage>
        <taxon>Eukaryota</taxon>
        <taxon>Viridiplantae</taxon>
        <taxon>Chlorophyta</taxon>
        <taxon>core chlorophytes</taxon>
        <taxon>Chlorodendrophyceae</taxon>
        <taxon>Chlorodendrales</taxon>
        <taxon>Chlorodendraceae</taxon>
        <taxon>Tetraselmis</taxon>
    </lineage>
</organism>
<proteinExistence type="predicted"/>
<feature type="non-terminal residue" evidence="2">
    <location>
        <position position="80"/>
    </location>
</feature>
<protein>
    <submittedName>
        <fullName evidence="2">Uncharacterized protein</fullName>
    </submittedName>
</protein>
<accession>A0A061RYU8</accession>
<feature type="compositionally biased region" description="Basic and acidic residues" evidence="1">
    <location>
        <begin position="32"/>
        <end position="46"/>
    </location>
</feature>
<reference evidence="2" key="1">
    <citation type="submission" date="2014-05" db="EMBL/GenBank/DDBJ databases">
        <title>The transcriptome of the halophilic microalga Tetraselmis sp. GSL018 isolated from the Great Salt Lake, Utah.</title>
        <authorList>
            <person name="Jinkerson R.E."/>
            <person name="D'Adamo S."/>
            <person name="Posewitz M.C."/>
        </authorList>
    </citation>
    <scope>NUCLEOTIDE SEQUENCE</scope>
    <source>
        <strain evidence="2">GSL018</strain>
    </source>
</reference>
<evidence type="ECO:0000313" key="2">
    <source>
        <dbReference type="EMBL" id="JAC75726.1"/>
    </source>
</evidence>
<dbReference type="AlphaFoldDB" id="A0A061RYU8"/>
<evidence type="ECO:0000256" key="1">
    <source>
        <dbReference type="SAM" id="MobiDB-lite"/>
    </source>
</evidence>